<gene>
    <name evidence="2" type="primary">PO11_221</name>
    <name evidence="2" type="ORF">AVEN_209467_1</name>
</gene>
<evidence type="ECO:0000313" key="3">
    <source>
        <dbReference type="Proteomes" id="UP000499080"/>
    </source>
</evidence>
<accession>A0A4Y2RVR6</accession>
<sequence length="707" mass="79193">MAYTVDEQSQSLTSMLKCVANNAMPVLKILQVNLHKCEPAMSQLRKAAPHHHIDIILAQEPYFNNDEIRGIPDRWRTWVSNNGKAAIIAPSSIKIASLTPLDNCVTVKVQLQNKSCTLISAYSSPLEDIEPTLLEIQDLLDSIQGESFIIGADLNGHHTSWGYNDTSPRGRAIEDMINLKRMILINPVGAPPTFFHTNGTVGRPDLTLTSNNDMAQKIDWQVLKDETFSDHAYIKIEVKIERNSLSFHRFRTKYGGHQKFIQKMKTIAASFLDHLSNSSSKAELDATINNLHMQIIEACKSSYRLKRQEINRPPAWWTQDLDITKKKVGALRRRAQRAPAEVKRGDFQEGQATLGPVSAPHSRGNELDFAESILKTLYPETPHQPVPSQLLPAAPADKSISYREIKSIIKGLNKSKAPGFDGIDNIILQQIHRASPELLFVLFNKCLELGLFPTGFKIGVIVLFYKEGKQQDDPKSYRPISLLPALWKLLEKIITQRLNYFLKTTNQQNPKQFGFKEGTSIDNALTSLVDKIYEYKRQKLHVAVVSVDIKGAFDNLHYGSILTKLNECGCPPNIRGIFESLLEDRKVVIPTNNGIAQQPQSRGCPQGSCSGPALWNLVADDALTGPFPENTNVQAFADDFVIVAAAKSERALGRKATSALEKFKEWSDRNGLEISVEKTNYLLVGNLRRGPSIFWGDRRVKKTQVLK</sequence>
<reference evidence="2 3" key="1">
    <citation type="journal article" date="2019" name="Sci. Rep.">
        <title>Orb-weaving spider Araneus ventricosus genome elucidates the spidroin gene catalogue.</title>
        <authorList>
            <person name="Kono N."/>
            <person name="Nakamura H."/>
            <person name="Ohtoshi R."/>
            <person name="Moran D.A.P."/>
            <person name="Shinohara A."/>
            <person name="Yoshida Y."/>
            <person name="Fujiwara M."/>
            <person name="Mori M."/>
            <person name="Tomita M."/>
            <person name="Arakawa K."/>
        </authorList>
    </citation>
    <scope>NUCLEOTIDE SEQUENCE [LARGE SCALE GENOMIC DNA]</scope>
</reference>
<organism evidence="2 3">
    <name type="scientific">Araneus ventricosus</name>
    <name type="common">Orbweaver spider</name>
    <name type="synonym">Epeira ventricosa</name>
    <dbReference type="NCBI Taxonomy" id="182803"/>
    <lineage>
        <taxon>Eukaryota</taxon>
        <taxon>Metazoa</taxon>
        <taxon>Ecdysozoa</taxon>
        <taxon>Arthropoda</taxon>
        <taxon>Chelicerata</taxon>
        <taxon>Arachnida</taxon>
        <taxon>Araneae</taxon>
        <taxon>Araneomorphae</taxon>
        <taxon>Entelegynae</taxon>
        <taxon>Araneoidea</taxon>
        <taxon>Araneidae</taxon>
        <taxon>Araneus</taxon>
    </lineage>
</organism>
<name>A0A4Y2RVR6_ARAVE</name>
<feature type="domain" description="Reverse transcriptase" evidence="1">
    <location>
        <begin position="445"/>
        <end position="699"/>
    </location>
</feature>
<comment type="caution">
    <text evidence="2">The sequence shown here is derived from an EMBL/GenBank/DDBJ whole genome shotgun (WGS) entry which is preliminary data.</text>
</comment>
<dbReference type="CDD" id="cd01650">
    <property type="entry name" value="RT_nLTR_like"/>
    <property type="match status" value="1"/>
</dbReference>
<dbReference type="EMBL" id="BGPR01147895">
    <property type="protein sequence ID" value="GBN79878.1"/>
    <property type="molecule type" value="Genomic_DNA"/>
</dbReference>
<protein>
    <submittedName>
        <fullName evidence="2">Retrovirus-related Pol polyprotein from type-1 retrotransposable element R1</fullName>
    </submittedName>
</protein>
<dbReference type="SUPFAM" id="SSF56672">
    <property type="entry name" value="DNA/RNA polymerases"/>
    <property type="match status" value="1"/>
</dbReference>
<keyword evidence="3" id="KW-1185">Reference proteome</keyword>
<dbReference type="InterPro" id="IPR000477">
    <property type="entry name" value="RT_dom"/>
</dbReference>
<dbReference type="SUPFAM" id="SSF56219">
    <property type="entry name" value="DNase I-like"/>
    <property type="match status" value="1"/>
</dbReference>
<dbReference type="Proteomes" id="UP000499080">
    <property type="component" value="Unassembled WGS sequence"/>
</dbReference>
<dbReference type="GO" id="GO:0071897">
    <property type="term" value="P:DNA biosynthetic process"/>
    <property type="evidence" value="ECO:0007669"/>
    <property type="project" value="UniProtKB-ARBA"/>
</dbReference>
<dbReference type="InterPro" id="IPR043502">
    <property type="entry name" value="DNA/RNA_pol_sf"/>
</dbReference>
<dbReference type="GO" id="GO:0003824">
    <property type="term" value="F:catalytic activity"/>
    <property type="evidence" value="ECO:0007669"/>
    <property type="project" value="InterPro"/>
</dbReference>
<dbReference type="OrthoDB" id="417863at2759"/>
<dbReference type="AlphaFoldDB" id="A0A4Y2RVR6"/>
<evidence type="ECO:0000313" key="2">
    <source>
        <dbReference type="EMBL" id="GBN79878.1"/>
    </source>
</evidence>
<dbReference type="InterPro" id="IPR036691">
    <property type="entry name" value="Endo/exonu/phosph_ase_sf"/>
</dbReference>
<dbReference type="PANTHER" id="PTHR19446">
    <property type="entry name" value="REVERSE TRANSCRIPTASES"/>
    <property type="match status" value="1"/>
</dbReference>
<dbReference type="Pfam" id="PF14529">
    <property type="entry name" value="Exo_endo_phos_2"/>
    <property type="match status" value="1"/>
</dbReference>
<evidence type="ECO:0000259" key="1">
    <source>
        <dbReference type="PROSITE" id="PS50878"/>
    </source>
</evidence>
<dbReference type="Gene3D" id="3.60.10.10">
    <property type="entry name" value="Endonuclease/exonuclease/phosphatase"/>
    <property type="match status" value="1"/>
</dbReference>
<dbReference type="CDD" id="cd09077">
    <property type="entry name" value="R1-I-EN"/>
    <property type="match status" value="1"/>
</dbReference>
<dbReference type="Pfam" id="PF00078">
    <property type="entry name" value="RVT_1"/>
    <property type="match status" value="1"/>
</dbReference>
<dbReference type="InterPro" id="IPR005135">
    <property type="entry name" value="Endo/exonuclease/phosphatase"/>
</dbReference>
<proteinExistence type="predicted"/>
<dbReference type="PROSITE" id="PS50878">
    <property type="entry name" value="RT_POL"/>
    <property type="match status" value="1"/>
</dbReference>